<keyword evidence="1 6" id="KW-0489">Methyltransferase</keyword>
<dbReference type="Gene3D" id="3.40.50.150">
    <property type="entry name" value="Vaccinia Virus protein VP39"/>
    <property type="match status" value="1"/>
</dbReference>
<dbReference type="EC" id="2.1.1.176" evidence="6"/>
<gene>
    <name evidence="6" type="ORF">MNBD_NITROSPIRAE03-1703</name>
</gene>
<dbReference type="AlphaFoldDB" id="A0A3B1DCT5"/>
<dbReference type="InterPro" id="IPR023267">
    <property type="entry name" value="RCMT"/>
</dbReference>
<evidence type="ECO:0000256" key="4">
    <source>
        <dbReference type="ARBA" id="ARBA00022884"/>
    </source>
</evidence>
<dbReference type="GO" id="GO:0003723">
    <property type="term" value="F:RNA binding"/>
    <property type="evidence" value="ECO:0007669"/>
    <property type="project" value="UniProtKB-KW"/>
</dbReference>
<dbReference type="InterPro" id="IPR029063">
    <property type="entry name" value="SAM-dependent_MTases_sf"/>
</dbReference>
<evidence type="ECO:0000256" key="2">
    <source>
        <dbReference type="ARBA" id="ARBA00022679"/>
    </source>
</evidence>
<dbReference type="InterPro" id="IPR049560">
    <property type="entry name" value="MeTrfase_RsmB-F_NOP2_cat"/>
</dbReference>
<accession>A0A3B1DCT5</accession>
<name>A0A3B1DCT5_9ZZZZ</name>
<dbReference type="PROSITE" id="PS51686">
    <property type="entry name" value="SAM_MT_RSMB_NOP"/>
    <property type="match status" value="1"/>
</dbReference>
<evidence type="ECO:0000256" key="3">
    <source>
        <dbReference type="ARBA" id="ARBA00022691"/>
    </source>
</evidence>
<organism evidence="6">
    <name type="scientific">hydrothermal vent metagenome</name>
    <dbReference type="NCBI Taxonomy" id="652676"/>
    <lineage>
        <taxon>unclassified sequences</taxon>
        <taxon>metagenomes</taxon>
        <taxon>ecological metagenomes</taxon>
    </lineage>
</organism>
<dbReference type="GO" id="GO:0001510">
    <property type="term" value="P:RNA methylation"/>
    <property type="evidence" value="ECO:0007669"/>
    <property type="project" value="InterPro"/>
</dbReference>
<dbReference type="GO" id="GO:0008173">
    <property type="term" value="F:RNA methyltransferase activity"/>
    <property type="evidence" value="ECO:0007669"/>
    <property type="project" value="InterPro"/>
</dbReference>
<evidence type="ECO:0000313" key="6">
    <source>
        <dbReference type="EMBL" id="VAX33854.1"/>
    </source>
</evidence>
<feature type="non-terminal residue" evidence="6">
    <location>
        <position position="1"/>
    </location>
</feature>
<proteinExistence type="predicted"/>
<dbReference type="PRINTS" id="PR02008">
    <property type="entry name" value="RCMTFAMILY"/>
</dbReference>
<sequence length="88" mass="10281">HLLPNGILLYSVCSTEPEEGEEVVRRFLHKEREFFIIEDTESLPSTYDEGPAVNNLRELINDEGYFRTYPHRHDVDGFFAVRLSRKGI</sequence>
<evidence type="ECO:0000256" key="1">
    <source>
        <dbReference type="ARBA" id="ARBA00022603"/>
    </source>
</evidence>
<keyword evidence="2 6" id="KW-0808">Transferase</keyword>
<feature type="domain" description="SAM-dependent MTase RsmB/NOP-type" evidence="5">
    <location>
        <begin position="1"/>
        <end position="86"/>
    </location>
</feature>
<dbReference type="EMBL" id="UOGI01000208">
    <property type="protein sequence ID" value="VAX33854.1"/>
    <property type="molecule type" value="Genomic_DNA"/>
</dbReference>
<reference evidence="6" key="1">
    <citation type="submission" date="2018-06" db="EMBL/GenBank/DDBJ databases">
        <authorList>
            <person name="Zhirakovskaya E."/>
        </authorList>
    </citation>
    <scope>NUCLEOTIDE SEQUENCE</scope>
</reference>
<dbReference type="InterPro" id="IPR001678">
    <property type="entry name" value="MeTrfase_RsmB-F_NOP2_dom"/>
</dbReference>
<keyword evidence="4" id="KW-0694">RNA-binding</keyword>
<protein>
    <submittedName>
        <fullName evidence="6">16S rRNA (Cytosine(967)-C(5))-methyltransferase</fullName>
        <ecNumber evidence="6">2.1.1.176</ecNumber>
    </submittedName>
</protein>
<keyword evidence="3" id="KW-0949">S-adenosyl-L-methionine</keyword>
<dbReference type="SUPFAM" id="SSF53335">
    <property type="entry name" value="S-adenosyl-L-methionine-dependent methyltransferases"/>
    <property type="match status" value="1"/>
</dbReference>
<dbReference type="Pfam" id="PF01189">
    <property type="entry name" value="Methyltr_RsmB-F"/>
    <property type="match status" value="1"/>
</dbReference>
<evidence type="ECO:0000259" key="5">
    <source>
        <dbReference type="PROSITE" id="PS51686"/>
    </source>
</evidence>